<name>A0A813EDE0_POLGL</name>
<dbReference type="EMBL" id="CAJNNV010010850">
    <property type="protein sequence ID" value="CAE8599153.1"/>
    <property type="molecule type" value="Genomic_DNA"/>
</dbReference>
<evidence type="ECO:0000313" key="1">
    <source>
        <dbReference type="EMBL" id="CAE8599153.1"/>
    </source>
</evidence>
<dbReference type="EMBL" id="CAJNNW010018904">
    <property type="protein sequence ID" value="CAE8663687.1"/>
    <property type="molecule type" value="Genomic_DNA"/>
</dbReference>
<keyword evidence="3" id="KW-1185">Reference proteome</keyword>
<dbReference type="AlphaFoldDB" id="A0A813EDE0"/>
<evidence type="ECO:0000313" key="2">
    <source>
        <dbReference type="EMBL" id="CAE8663687.1"/>
    </source>
</evidence>
<accession>A0A813EDE0</accession>
<proteinExistence type="predicted"/>
<sequence>MSAPMVPQQAGPDGRSMGARQPPSCCAKCCLPACAISGYETGDPTDGCCGGKALAALLLQLGCGMGWIISFCCWSPDPQKIRGDATQRTVNNRCFSSWCAGGPCTISFWESGDLCDGLCNGDACCATCLWFLIFVPFIGELPWSAFYACCCWNPDVGNFMRTREMHGAGCYVGQVVKIGNGAV</sequence>
<gene>
    <name evidence="1" type="ORF">PGLA1383_LOCUS17522</name>
    <name evidence="2" type="ORF">PGLA2088_LOCUS15338</name>
</gene>
<reference evidence="1" key="1">
    <citation type="submission" date="2021-02" db="EMBL/GenBank/DDBJ databases">
        <authorList>
            <person name="Dougan E. K."/>
            <person name="Rhodes N."/>
            <person name="Thang M."/>
            <person name="Chan C."/>
        </authorList>
    </citation>
    <scope>NUCLEOTIDE SEQUENCE</scope>
</reference>
<evidence type="ECO:0000313" key="3">
    <source>
        <dbReference type="Proteomes" id="UP000654075"/>
    </source>
</evidence>
<protein>
    <submittedName>
        <fullName evidence="1">Uncharacterized protein</fullName>
    </submittedName>
</protein>
<dbReference type="Proteomes" id="UP000654075">
    <property type="component" value="Unassembled WGS sequence"/>
</dbReference>
<dbReference type="Proteomes" id="UP000626109">
    <property type="component" value="Unassembled WGS sequence"/>
</dbReference>
<comment type="caution">
    <text evidence="1">The sequence shown here is derived from an EMBL/GenBank/DDBJ whole genome shotgun (WGS) entry which is preliminary data.</text>
</comment>
<organism evidence="1 3">
    <name type="scientific">Polarella glacialis</name>
    <name type="common">Dinoflagellate</name>
    <dbReference type="NCBI Taxonomy" id="89957"/>
    <lineage>
        <taxon>Eukaryota</taxon>
        <taxon>Sar</taxon>
        <taxon>Alveolata</taxon>
        <taxon>Dinophyceae</taxon>
        <taxon>Suessiales</taxon>
        <taxon>Suessiaceae</taxon>
        <taxon>Polarella</taxon>
    </lineage>
</organism>